<dbReference type="GO" id="GO:0003917">
    <property type="term" value="F:DNA topoisomerase type I (single strand cut, ATP-independent) activity"/>
    <property type="evidence" value="ECO:0007669"/>
    <property type="project" value="UniProtKB-EC"/>
</dbReference>
<evidence type="ECO:0000256" key="3">
    <source>
        <dbReference type="ARBA" id="ARBA00012891"/>
    </source>
</evidence>
<organism evidence="14 15">
    <name type="scientific">Edaphochlamys debaryana</name>
    <dbReference type="NCBI Taxonomy" id="47281"/>
    <lineage>
        <taxon>Eukaryota</taxon>
        <taxon>Viridiplantae</taxon>
        <taxon>Chlorophyta</taxon>
        <taxon>core chlorophytes</taxon>
        <taxon>Chlorophyceae</taxon>
        <taxon>CS clade</taxon>
        <taxon>Chlamydomonadales</taxon>
        <taxon>Chlamydomonadales incertae sedis</taxon>
        <taxon>Edaphochlamys</taxon>
    </lineage>
</organism>
<evidence type="ECO:0000259" key="13">
    <source>
        <dbReference type="PROSITE" id="PS52039"/>
    </source>
</evidence>
<feature type="domain" description="HMG box" evidence="11">
    <location>
        <begin position="1182"/>
        <end position="1237"/>
    </location>
</feature>
<feature type="compositionally biased region" description="Low complexity" evidence="10">
    <location>
        <begin position="72"/>
        <end position="88"/>
    </location>
</feature>
<dbReference type="InterPro" id="IPR003602">
    <property type="entry name" value="Topo_IA_DNA-bd_dom"/>
</dbReference>
<name>A0A835YG13_9CHLO</name>
<keyword evidence="5" id="KW-0460">Magnesium</keyword>
<dbReference type="Gene3D" id="2.70.20.10">
    <property type="entry name" value="Topoisomerase I, domain 3"/>
    <property type="match status" value="1"/>
</dbReference>
<dbReference type="InterPro" id="IPR013824">
    <property type="entry name" value="Topo_IA_cen_sub1"/>
</dbReference>
<keyword evidence="15" id="KW-1185">Reference proteome</keyword>
<keyword evidence="4" id="KW-0479">Metal-binding</keyword>
<evidence type="ECO:0000256" key="9">
    <source>
        <dbReference type="PROSITE-ProRule" id="PRU00267"/>
    </source>
</evidence>
<dbReference type="SMART" id="SM00493">
    <property type="entry name" value="TOPRIM"/>
    <property type="match status" value="1"/>
</dbReference>
<evidence type="ECO:0000313" key="15">
    <source>
        <dbReference type="Proteomes" id="UP000612055"/>
    </source>
</evidence>
<feature type="region of interest" description="Disordered" evidence="10">
    <location>
        <begin position="539"/>
        <end position="570"/>
    </location>
</feature>
<feature type="compositionally biased region" description="Low complexity" evidence="10">
    <location>
        <begin position="834"/>
        <end position="844"/>
    </location>
</feature>
<feature type="region of interest" description="Disordered" evidence="10">
    <location>
        <begin position="1020"/>
        <end position="1044"/>
    </location>
</feature>
<feature type="compositionally biased region" description="Basic residues" evidence="10">
    <location>
        <begin position="876"/>
        <end position="896"/>
    </location>
</feature>
<evidence type="ECO:0000256" key="8">
    <source>
        <dbReference type="ARBA" id="ARBA00023235"/>
    </source>
</evidence>
<dbReference type="InterPro" id="IPR013497">
    <property type="entry name" value="Topo_IA_cen"/>
</dbReference>
<dbReference type="Gene3D" id="3.30.65.10">
    <property type="entry name" value="Bacterial Topoisomerase I, domain 1"/>
    <property type="match status" value="1"/>
</dbReference>
<dbReference type="Gene3D" id="1.10.290.10">
    <property type="entry name" value="Topoisomerase I, domain 4"/>
    <property type="match status" value="1"/>
</dbReference>
<evidence type="ECO:0000259" key="12">
    <source>
        <dbReference type="PROSITE" id="PS50880"/>
    </source>
</evidence>
<dbReference type="Proteomes" id="UP000612055">
    <property type="component" value="Unassembled WGS sequence"/>
</dbReference>
<evidence type="ECO:0000256" key="6">
    <source>
        <dbReference type="ARBA" id="ARBA00023029"/>
    </source>
</evidence>
<evidence type="ECO:0000256" key="4">
    <source>
        <dbReference type="ARBA" id="ARBA00022723"/>
    </source>
</evidence>
<dbReference type="InterPro" id="IPR003601">
    <property type="entry name" value="Topo_IA_2"/>
</dbReference>
<dbReference type="PROSITE" id="PS00396">
    <property type="entry name" value="TOPO_IA_1"/>
    <property type="match status" value="1"/>
</dbReference>
<dbReference type="GO" id="GO:0003677">
    <property type="term" value="F:DNA binding"/>
    <property type="evidence" value="ECO:0007669"/>
    <property type="project" value="UniProtKB-UniRule"/>
</dbReference>
<dbReference type="SMART" id="SM00398">
    <property type="entry name" value="HMG"/>
    <property type="match status" value="2"/>
</dbReference>
<feature type="compositionally biased region" description="Low complexity" evidence="10">
    <location>
        <begin position="1132"/>
        <end position="1142"/>
    </location>
</feature>
<evidence type="ECO:0000256" key="1">
    <source>
        <dbReference type="ARBA" id="ARBA00000213"/>
    </source>
</evidence>
<feature type="domain" description="Topo IA-type catalytic" evidence="13">
    <location>
        <begin position="235"/>
        <end position="708"/>
    </location>
</feature>
<dbReference type="InterPro" id="IPR036910">
    <property type="entry name" value="HMG_box_dom_sf"/>
</dbReference>
<dbReference type="PROSITE" id="PS50880">
    <property type="entry name" value="TOPRIM"/>
    <property type="match status" value="1"/>
</dbReference>
<dbReference type="Gene3D" id="1.10.30.10">
    <property type="entry name" value="High mobility group box domain"/>
    <property type="match status" value="2"/>
</dbReference>
<dbReference type="SUPFAM" id="SSF47095">
    <property type="entry name" value="HMG-box"/>
    <property type="match status" value="2"/>
</dbReference>
<dbReference type="Pfam" id="PF01751">
    <property type="entry name" value="Toprim"/>
    <property type="match status" value="1"/>
</dbReference>
<dbReference type="HAMAP" id="MF_00952">
    <property type="entry name" value="Topoisom_1_prok"/>
    <property type="match status" value="1"/>
</dbReference>
<comment type="similarity">
    <text evidence="2">Belongs to the type IA topoisomerase family.</text>
</comment>
<dbReference type="GO" id="GO:0006265">
    <property type="term" value="P:DNA topological change"/>
    <property type="evidence" value="ECO:0007669"/>
    <property type="project" value="InterPro"/>
</dbReference>
<dbReference type="GO" id="GO:0005634">
    <property type="term" value="C:nucleus"/>
    <property type="evidence" value="ECO:0007669"/>
    <property type="project" value="UniProtKB-UniRule"/>
</dbReference>
<dbReference type="PANTHER" id="PTHR42785:SF1">
    <property type="entry name" value="DNA TOPOISOMERASE"/>
    <property type="match status" value="1"/>
</dbReference>
<dbReference type="InterPro" id="IPR025589">
    <property type="entry name" value="Toprim_C_rpt"/>
</dbReference>
<sequence length="1237" mass="128536">MGFQQSGLPASLLASSRRCVAPPRGLPPLPSAVVSHPRLPALVGSLPSTSTSTSTSTYPLSTGPAWRAWRQAGPRGRSPGRPAAAAAAAAARSPTAAFRAGGPPAVVVVESPTKAKKIQGFLGSNYLVVASYGHVRDLPGKEGSVDPDRDFELRWALMPSAGPRLEALAQAATGSPLLVLATDPDREGEAISWHIQEELRRRGVLGQVGAVQRITFTEITRTAVTQAMAAGRQVSQPLVDAYLARRALDYLVGFHLSPVLWRKLPGARSAGRVQSVALRLVCDREAAVEAFTAMPYWSVTAQLQPPGGAQAPPVVARLVGADGRRLGPTDIDSEARAQELAARIQSAPLVVSRVAVRRQQRHPPPPFTTASLQAEASRRLGMGASRTMRLAQQLYEGAGTGDGLITYMRTDGVSMSAEAVDELRKANGAMYGKAAVPPEPRQYKVRAKNAQEAHEAIRPTHPARLVPGSPDLAALDLDPDQRALYEMIWRRAVASQMTSASYEVVTVELSGDGGALTLRAGGRALLDSGFLKAYDDVSVEGDEEEAPAEAQGRDSDAEEGGAGGSGAAPAPADNVGAAAAQLLKLQSGAALAVRSVAPLRHTTRPPPRFTEASLVRALEERGIGRPSTYAPIMSLLQDRGYMAREGRSLLPTSLGRVLSAFLARYFERVVDEGFTRDMEGRLDDVAGGRAAWKGVLRDFWGPFAASVAAMGAVRTTAVFDYLDSALEGFLFPGANRQQQLLAAGGAGSGPQTIDVTATAVERGGPQQQGAGVEPARVCPKCGRGRLVLKPSRFGGFIGCTMFGAEGVECGYARPLLPVMPGGSDASLGSESDSEAASTSAAATERLLGHHPDTGEPIYVRLGPYGLYVQQGDTPPKKPKAKAKKPKAKAGKAKKGSKAAVEAAEAAALASAADAAAAEEAAPAKPRRASVPKERGANPTVAGVTLAAALALLALPRTVGLHPGDGQPVVANNGPFGPYVAHAGLSASLGRKATTQDVDLETAVLILEAKRARAAAREAKGLPPLRGRARASGGSKKSAKAPANSGYNLFQSTRWAEMKAAAPAPAWREAQAAISTEWRSLDPDQQSAWAQRAEAEAAIAAMQAPAAAEQAQQGAEAEGQEAVAEADVKPKRGSGAKAAATAKPKAKAKATAKAKAKAAGKSTSSAKARSTFRSSGATATAAAAPPANAYLAFCRVRRPGIRAENPGGTLGDVSRLLAAEWAALGEAEKAQYRAQVQA</sequence>
<dbReference type="SMART" id="SM00436">
    <property type="entry name" value="TOP1Bc"/>
    <property type="match status" value="1"/>
</dbReference>
<feature type="compositionally biased region" description="Low complexity" evidence="10">
    <location>
        <begin position="45"/>
        <end position="62"/>
    </location>
</feature>
<dbReference type="Pfam" id="PF13368">
    <property type="entry name" value="Toprim_C_rpt"/>
    <property type="match status" value="2"/>
</dbReference>
<feature type="compositionally biased region" description="Low complexity" evidence="10">
    <location>
        <begin position="1158"/>
        <end position="1167"/>
    </location>
</feature>
<evidence type="ECO:0000256" key="5">
    <source>
        <dbReference type="ARBA" id="ARBA00022842"/>
    </source>
</evidence>
<feature type="region of interest" description="Disordered" evidence="10">
    <location>
        <begin position="869"/>
        <end position="896"/>
    </location>
</feature>
<dbReference type="InterPro" id="IPR009071">
    <property type="entry name" value="HMG_box_dom"/>
</dbReference>
<proteinExistence type="inferred from homology"/>
<dbReference type="GO" id="GO:0046872">
    <property type="term" value="F:metal ion binding"/>
    <property type="evidence" value="ECO:0007669"/>
    <property type="project" value="UniProtKB-KW"/>
</dbReference>
<dbReference type="InterPro" id="IPR013825">
    <property type="entry name" value="Topo_IA_cen_sub2"/>
</dbReference>
<reference evidence="14" key="1">
    <citation type="journal article" date="2020" name="bioRxiv">
        <title>Comparative genomics of Chlamydomonas.</title>
        <authorList>
            <person name="Craig R.J."/>
            <person name="Hasan A.R."/>
            <person name="Ness R.W."/>
            <person name="Keightley P.D."/>
        </authorList>
    </citation>
    <scope>NUCLEOTIDE SEQUENCE</scope>
    <source>
        <strain evidence="14">CCAP 11/70</strain>
    </source>
</reference>
<feature type="region of interest" description="Disordered" evidence="10">
    <location>
        <begin position="1102"/>
        <end position="1167"/>
    </location>
</feature>
<dbReference type="InterPro" id="IPR006171">
    <property type="entry name" value="TOPRIM_dom"/>
</dbReference>
<evidence type="ECO:0000313" key="14">
    <source>
        <dbReference type="EMBL" id="KAG2501067.1"/>
    </source>
</evidence>
<dbReference type="PRINTS" id="PR00417">
    <property type="entry name" value="PRTPISMRASEI"/>
</dbReference>
<dbReference type="InterPro" id="IPR034149">
    <property type="entry name" value="TOPRIM_TopoI"/>
</dbReference>
<dbReference type="PROSITE" id="PS52039">
    <property type="entry name" value="TOPO_IA_2"/>
    <property type="match status" value="1"/>
</dbReference>
<dbReference type="InterPro" id="IPR023405">
    <property type="entry name" value="Topo_IA_core_domain"/>
</dbReference>
<dbReference type="Gene3D" id="1.10.460.10">
    <property type="entry name" value="Topoisomerase I, domain 2"/>
    <property type="match status" value="1"/>
</dbReference>
<dbReference type="EMBL" id="JAEHOE010000002">
    <property type="protein sequence ID" value="KAG2501067.1"/>
    <property type="molecule type" value="Genomic_DNA"/>
</dbReference>
<dbReference type="PROSITE" id="PS50118">
    <property type="entry name" value="HMG_BOX_2"/>
    <property type="match status" value="1"/>
</dbReference>
<dbReference type="Pfam" id="PF01131">
    <property type="entry name" value="Topoisom_bac"/>
    <property type="match status" value="1"/>
</dbReference>
<feature type="region of interest" description="Disordered" evidence="10">
    <location>
        <begin position="823"/>
        <end position="854"/>
    </location>
</feature>
<dbReference type="Gene3D" id="3.40.50.140">
    <property type="match status" value="1"/>
</dbReference>
<evidence type="ECO:0000256" key="10">
    <source>
        <dbReference type="SAM" id="MobiDB-lite"/>
    </source>
</evidence>
<dbReference type="Pfam" id="PF09011">
    <property type="entry name" value="HMG_box_2"/>
    <property type="match status" value="1"/>
</dbReference>
<keyword evidence="6" id="KW-0799">Topoisomerase</keyword>
<feature type="compositionally biased region" description="Low complexity" evidence="10">
    <location>
        <begin position="1102"/>
        <end position="1124"/>
    </location>
</feature>
<dbReference type="PANTHER" id="PTHR42785">
    <property type="entry name" value="DNA TOPOISOMERASE, TYPE IA, CORE"/>
    <property type="match status" value="1"/>
</dbReference>
<dbReference type="CDD" id="cd03363">
    <property type="entry name" value="TOPRIM_TopoIA_TopoI"/>
    <property type="match status" value="1"/>
</dbReference>
<keyword evidence="9" id="KW-0539">Nucleus</keyword>
<feature type="domain" description="Toprim" evidence="12">
    <location>
        <begin position="104"/>
        <end position="219"/>
    </location>
</feature>
<keyword evidence="7 9" id="KW-0238">DNA-binding</keyword>
<dbReference type="CDD" id="cd00186">
    <property type="entry name" value="TOP1Ac"/>
    <property type="match status" value="1"/>
</dbReference>
<dbReference type="SUPFAM" id="SSF56712">
    <property type="entry name" value="Prokaryotic type I DNA topoisomerase"/>
    <property type="match status" value="1"/>
</dbReference>
<comment type="catalytic activity">
    <reaction evidence="1">
        <text>ATP-independent breakage of single-stranded DNA, followed by passage and rejoining.</text>
        <dbReference type="EC" id="5.6.2.1"/>
    </reaction>
</comment>
<feature type="compositionally biased region" description="Basic residues" evidence="10">
    <location>
        <begin position="1143"/>
        <end position="1157"/>
    </location>
</feature>
<evidence type="ECO:0000259" key="11">
    <source>
        <dbReference type="PROSITE" id="PS50118"/>
    </source>
</evidence>
<comment type="caution">
    <text evidence="14">The sequence shown here is derived from an EMBL/GenBank/DDBJ whole genome shotgun (WGS) entry which is preliminary data.</text>
</comment>
<evidence type="ECO:0000256" key="2">
    <source>
        <dbReference type="ARBA" id="ARBA00009446"/>
    </source>
</evidence>
<dbReference type="Pfam" id="PF00505">
    <property type="entry name" value="HMG_box"/>
    <property type="match status" value="1"/>
</dbReference>
<feature type="DNA-binding region" description="HMG box" evidence="9">
    <location>
        <begin position="1182"/>
        <end position="1237"/>
    </location>
</feature>
<dbReference type="InterPro" id="IPR013826">
    <property type="entry name" value="Topo_IA_cen_sub3"/>
</dbReference>
<protein>
    <recommendedName>
        <fullName evidence="3">DNA topoisomerase</fullName>
        <ecNumber evidence="3">5.6.2.1</ecNumber>
    </recommendedName>
</protein>
<dbReference type="CDD" id="cd00084">
    <property type="entry name" value="HMG-box_SF"/>
    <property type="match status" value="2"/>
</dbReference>
<accession>A0A835YG13</accession>
<dbReference type="AlphaFoldDB" id="A0A835YG13"/>
<dbReference type="OrthoDB" id="430051at2759"/>
<dbReference type="InterPro" id="IPR028612">
    <property type="entry name" value="Topoisom_1_IA"/>
</dbReference>
<dbReference type="InterPro" id="IPR023406">
    <property type="entry name" value="Topo_IA_AS"/>
</dbReference>
<gene>
    <name evidence="14" type="ORF">HYH03_000886</name>
</gene>
<dbReference type="EC" id="5.6.2.1" evidence="3"/>
<evidence type="ECO:0000256" key="7">
    <source>
        <dbReference type="ARBA" id="ARBA00023125"/>
    </source>
</evidence>
<keyword evidence="8" id="KW-0413">Isomerase</keyword>
<feature type="region of interest" description="Disordered" evidence="10">
    <location>
        <begin position="44"/>
        <end position="88"/>
    </location>
</feature>
<dbReference type="InterPro" id="IPR000380">
    <property type="entry name" value="Topo_IA"/>
</dbReference>
<dbReference type="SMART" id="SM00437">
    <property type="entry name" value="TOP1Ac"/>
    <property type="match status" value="1"/>
</dbReference>